<gene>
    <name evidence="5" type="ordered locus">FraEuI1c_7130</name>
</gene>
<dbReference type="KEGG" id="fri:FraEuI1c_7130"/>
<dbReference type="InterPro" id="IPR029787">
    <property type="entry name" value="Nucleotide_cyclase"/>
</dbReference>
<dbReference type="eggNOG" id="COG0457">
    <property type="taxonomic scope" value="Bacteria"/>
</dbReference>
<feature type="region of interest" description="Disordered" evidence="3">
    <location>
        <begin position="1"/>
        <end position="65"/>
    </location>
</feature>
<dbReference type="GO" id="GO:0009190">
    <property type="term" value="P:cyclic nucleotide biosynthetic process"/>
    <property type="evidence" value="ECO:0007669"/>
    <property type="project" value="InterPro"/>
</dbReference>
<dbReference type="InterPro" id="IPR011990">
    <property type="entry name" value="TPR-like_helical_dom_sf"/>
</dbReference>
<dbReference type="AlphaFoldDB" id="E3IYM4"/>
<evidence type="ECO:0000313" key="5">
    <source>
        <dbReference type="EMBL" id="ADP85095.1"/>
    </source>
</evidence>
<evidence type="ECO:0000256" key="1">
    <source>
        <dbReference type="ARBA" id="ARBA00022741"/>
    </source>
</evidence>
<dbReference type="eggNOG" id="COG3899">
    <property type="taxonomic scope" value="Bacteria"/>
</dbReference>
<dbReference type="InParanoid" id="E3IYM4"/>
<dbReference type="GO" id="GO:0005524">
    <property type="term" value="F:ATP binding"/>
    <property type="evidence" value="ECO:0007669"/>
    <property type="project" value="UniProtKB-KW"/>
</dbReference>
<dbReference type="eggNOG" id="COG2114">
    <property type="taxonomic scope" value="Bacteria"/>
</dbReference>
<organism evidence="5 6">
    <name type="scientific">Pseudofrankia inefficax (strain DSM 45817 / CECT 9037 / DDB 130130 / EuI1c)</name>
    <name type="common">Frankia inefficax</name>
    <dbReference type="NCBI Taxonomy" id="298654"/>
    <lineage>
        <taxon>Bacteria</taxon>
        <taxon>Bacillati</taxon>
        <taxon>Actinomycetota</taxon>
        <taxon>Actinomycetes</taxon>
        <taxon>Frankiales</taxon>
        <taxon>Frankiaceae</taxon>
        <taxon>Pseudofrankia</taxon>
    </lineage>
</organism>
<dbReference type="HOGENOM" id="CLU_004435_0_1_11"/>
<dbReference type="Pfam" id="PF00211">
    <property type="entry name" value="Guanylate_cyc"/>
    <property type="match status" value="1"/>
</dbReference>
<dbReference type="InterPro" id="IPR041664">
    <property type="entry name" value="AAA_16"/>
</dbReference>
<proteinExistence type="predicted"/>
<dbReference type="GO" id="GO:0035556">
    <property type="term" value="P:intracellular signal transduction"/>
    <property type="evidence" value="ECO:0007669"/>
    <property type="project" value="InterPro"/>
</dbReference>
<sequence length="1148" mass="124868">MPHPREARLGLGMGRAAPGLARMNDQPGDPGNPHPRAREKPLDGPMWDGSPRSRPMPKSPAVGRPVRPTIRHMVRCPVCARQNQDDSRFCSACGNALPTAVSGTRKTVTVLFVDITDSTRLAENIDSEPLQQVMARFFDLAREAIYAHGGTVEKFIGDAVFAVFGIPVLHEDDSLRAVRTALEIRARLRELNLDLHRGWGIGLRVRIGINTGEVTVAGGGVTGDAVNVASRLEVAAAPDEILIGDVTYRLIRHSVTVDSVPPMVVQGKRDPVRAHRLLGLVDPTAGPGSRTPSLSLAAPVIGRNRERRRIQDAFEAVVEERICHLFTVLGPAGIGKSRMVKEFCDGVASRATVLSGRCLSYGEGIAYWPLMEMVRQATGMSADSPAPEGKRRLRELLDELGVAGAPEVVAALAPLVGLGGAEVGTQESFWAVRTFFHALAERRPLVLCFDDVHWAEPTLLDLIEHITDWSRDAPILLLSLTRPELLEERRQWGGGKLNATSMLLQPLTEARCQRLIRSLMGSDDLEPGLVARITSSAAGNPLFVEQMVAALVDDGLLRRDGDRWTATGSLRNVKVPPTISALLAARLDRLDTAERQVLERAAVVGARFYLDAVVDLSEPEERPQVAAHCLALVRKELVHPDRSDLPGVEAFRFLHVLLRDCAYQATSKRQRADLHERFARWLQARMVGGPGEHDELVGYHLEQAYRYRVELGQRDAATVELGRQAASCLIEAADRVRQGDEMGAAQLLKRAIVLLPELEPLRLRAEIDLGWALYSFGRLSDADRILRQVTERSRRAGEDGLRAHARLAHLRVLFSTEPDGLVATTLDEAGEALSDFVRDGDEVGAALACRSQAAAYTAAGQFGAAEKAMEMAVGHAEDSGVPRAAQSLRRELIGLLSWTPRSVGEAIGLATSALDAAGDDRGQRRALLAQLAVLTAMSGDLEAARTHLKDAEEIVWEVRGPRFDPLHSGFVVARVAVLADDLVTAERELRRSCRHLSRMGERAYLATRAAALADVMLALGRLDDAGKYVTRCRDAAASDQLPAQAGWCGVHARLLAIRGRDDEALRFAETAVDLSGQTDDLDGQAVALLARAEVLHRADRKDEAAVSLASAIERYHRRGNVTAAALANRAFESLEGPDTTVVMLSPPR</sequence>
<dbReference type="CDD" id="cd07302">
    <property type="entry name" value="CHD"/>
    <property type="match status" value="1"/>
</dbReference>
<dbReference type="PANTHER" id="PTHR16305">
    <property type="entry name" value="TESTICULAR SOLUBLE ADENYLYL CYCLASE"/>
    <property type="match status" value="1"/>
</dbReference>
<dbReference type="Gene3D" id="1.25.40.10">
    <property type="entry name" value="Tetratricopeptide repeat domain"/>
    <property type="match status" value="2"/>
</dbReference>
<dbReference type="InterPro" id="IPR027417">
    <property type="entry name" value="P-loop_NTPase"/>
</dbReference>
<evidence type="ECO:0000256" key="2">
    <source>
        <dbReference type="ARBA" id="ARBA00022840"/>
    </source>
</evidence>
<keyword evidence="1" id="KW-0547">Nucleotide-binding</keyword>
<dbReference type="SUPFAM" id="SSF55073">
    <property type="entry name" value="Nucleotide cyclase"/>
    <property type="match status" value="1"/>
</dbReference>
<dbReference type="Gene3D" id="3.30.70.1230">
    <property type="entry name" value="Nucleotide cyclase"/>
    <property type="match status" value="1"/>
</dbReference>
<dbReference type="SUPFAM" id="SSF48452">
    <property type="entry name" value="TPR-like"/>
    <property type="match status" value="1"/>
</dbReference>
<keyword evidence="6" id="KW-1185">Reference proteome</keyword>
<dbReference type="PANTHER" id="PTHR16305:SF28">
    <property type="entry name" value="GUANYLATE CYCLASE DOMAIN-CONTAINING PROTEIN"/>
    <property type="match status" value="1"/>
</dbReference>
<dbReference type="STRING" id="298654.FraEuI1c_7130"/>
<dbReference type="PROSITE" id="PS50125">
    <property type="entry name" value="GUANYLATE_CYCLASE_2"/>
    <property type="match status" value="1"/>
</dbReference>
<dbReference type="GO" id="GO:0004016">
    <property type="term" value="F:adenylate cyclase activity"/>
    <property type="evidence" value="ECO:0007669"/>
    <property type="project" value="UniProtKB-ARBA"/>
</dbReference>
<dbReference type="Gene3D" id="3.40.50.300">
    <property type="entry name" value="P-loop containing nucleotide triphosphate hydrolases"/>
    <property type="match status" value="1"/>
</dbReference>
<reference evidence="5 6" key="1">
    <citation type="submission" date="2010-10" db="EMBL/GenBank/DDBJ databases">
        <title>Complete sequence of Frankia sp. EuI1c.</title>
        <authorList>
            <consortium name="US DOE Joint Genome Institute"/>
            <person name="Lucas S."/>
            <person name="Copeland A."/>
            <person name="Lapidus A."/>
            <person name="Cheng J.-F."/>
            <person name="Bruce D."/>
            <person name="Goodwin L."/>
            <person name="Pitluck S."/>
            <person name="Chertkov O."/>
            <person name="Detter J.C."/>
            <person name="Han C."/>
            <person name="Tapia R."/>
            <person name="Land M."/>
            <person name="Hauser L."/>
            <person name="Jeffries C."/>
            <person name="Kyrpides N."/>
            <person name="Ivanova N."/>
            <person name="Mikhailova N."/>
            <person name="Beauchemin N."/>
            <person name="Sen A."/>
            <person name="Sur S.A."/>
            <person name="Gtari M."/>
            <person name="Wall L."/>
            <person name="Tisa L."/>
            <person name="Woyke T."/>
        </authorList>
    </citation>
    <scope>NUCLEOTIDE SEQUENCE [LARGE SCALE GENOMIC DNA]</scope>
    <source>
        <strain evidence="6">DSM 45817 / CECT 9037 / EuI1c</strain>
    </source>
</reference>
<feature type="domain" description="Guanylate cyclase" evidence="4">
    <location>
        <begin position="109"/>
        <end position="233"/>
    </location>
</feature>
<keyword evidence="2" id="KW-0067">ATP-binding</keyword>
<name>E3IYM4_PSEI1</name>
<dbReference type="GO" id="GO:0005737">
    <property type="term" value="C:cytoplasm"/>
    <property type="evidence" value="ECO:0007669"/>
    <property type="project" value="TreeGrafter"/>
</dbReference>
<dbReference type="EMBL" id="CP002299">
    <property type="protein sequence ID" value="ADP85095.1"/>
    <property type="molecule type" value="Genomic_DNA"/>
</dbReference>
<evidence type="ECO:0000256" key="3">
    <source>
        <dbReference type="SAM" id="MobiDB-lite"/>
    </source>
</evidence>
<evidence type="ECO:0000259" key="4">
    <source>
        <dbReference type="PROSITE" id="PS50125"/>
    </source>
</evidence>
<dbReference type="Proteomes" id="UP000002484">
    <property type="component" value="Chromosome"/>
</dbReference>
<protein>
    <submittedName>
        <fullName evidence="5">Adenylate/guanylate cyclase</fullName>
    </submittedName>
</protein>
<accession>E3IYM4</accession>
<dbReference type="SUPFAM" id="SSF52540">
    <property type="entry name" value="P-loop containing nucleoside triphosphate hydrolases"/>
    <property type="match status" value="1"/>
</dbReference>
<dbReference type="InterPro" id="IPR001054">
    <property type="entry name" value="A/G_cyclase"/>
</dbReference>
<evidence type="ECO:0000313" key="6">
    <source>
        <dbReference type="Proteomes" id="UP000002484"/>
    </source>
</evidence>
<dbReference type="SMART" id="SM00044">
    <property type="entry name" value="CYCc"/>
    <property type="match status" value="1"/>
</dbReference>
<dbReference type="Pfam" id="PF13191">
    <property type="entry name" value="AAA_16"/>
    <property type="match status" value="1"/>
</dbReference>